<evidence type="ECO:0000313" key="4">
    <source>
        <dbReference type="Proteomes" id="UP000641803"/>
    </source>
</evidence>
<feature type="domain" description="Luciferase-like" evidence="2">
    <location>
        <begin position="242"/>
        <end position="378"/>
    </location>
</feature>
<keyword evidence="4" id="KW-1185">Reference proteome</keyword>
<reference evidence="3 4" key="1">
    <citation type="submission" date="2020-08" db="EMBL/GenBank/DDBJ databases">
        <title>A Genomic Blueprint of the Chicken Gut Microbiome.</title>
        <authorList>
            <person name="Gilroy R."/>
            <person name="Ravi A."/>
            <person name="Getino M."/>
            <person name="Pursley I."/>
            <person name="Horton D.L."/>
            <person name="Alikhan N.-F."/>
            <person name="Baker D."/>
            <person name="Gharbi K."/>
            <person name="Hall N."/>
            <person name="Watson M."/>
            <person name="Adriaenssens E.M."/>
            <person name="Foster-Nyarko E."/>
            <person name="Jarju S."/>
            <person name="Secka A."/>
            <person name="Antonio M."/>
            <person name="Oren A."/>
            <person name="Chaudhuri R."/>
            <person name="La Ragione R.M."/>
            <person name="Hildebrand F."/>
            <person name="Pallen M.J."/>
        </authorList>
    </citation>
    <scope>NUCLEOTIDE SEQUENCE [LARGE SCALE GENOMIC DNA]</scope>
    <source>
        <strain evidence="3 4">Sa4CUA1</strain>
    </source>
</reference>
<dbReference type="Gene3D" id="3.20.20.30">
    <property type="entry name" value="Luciferase-like domain"/>
    <property type="match status" value="1"/>
</dbReference>
<dbReference type="PANTHER" id="PTHR30137:SF6">
    <property type="entry name" value="LUCIFERASE-LIKE MONOOXYGENASE"/>
    <property type="match status" value="1"/>
</dbReference>
<gene>
    <name evidence="3" type="ORF">H9652_06370</name>
</gene>
<dbReference type="InterPro" id="IPR036661">
    <property type="entry name" value="Luciferase-like_sf"/>
</dbReference>
<dbReference type="PANTHER" id="PTHR30137">
    <property type="entry name" value="LUCIFERASE-LIKE MONOOXYGENASE"/>
    <property type="match status" value="1"/>
</dbReference>
<feature type="region of interest" description="Disordered" evidence="1">
    <location>
        <begin position="123"/>
        <end position="161"/>
    </location>
</feature>
<accession>A0ABR8RQL1</accession>
<dbReference type="EMBL" id="JACSQQ010000008">
    <property type="protein sequence ID" value="MBD7950024.1"/>
    <property type="molecule type" value="Genomic_DNA"/>
</dbReference>
<evidence type="ECO:0000313" key="3">
    <source>
        <dbReference type="EMBL" id="MBD7950024.1"/>
    </source>
</evidence>
<organism evidence="3 4">
    <name type="scientific">Oerskovia rustica</name>
    <dbReference type="NCBI Taxonomy" id="2762237"/>
    <lineage>
        <taxon>Bacteria</taxon>
        <taxon>Bacillati</taxon>
        <taxon>Actinomycetota</taxon>
        <taxon>Actinomycetes</taxon>
        <taxon>Micrococcales</taxon>
        <taxon>Cellulomonadaceae</taxon>
        <taxon>Oerskovia</taxon>
    </lineage>
</organism>
<protein>
    <submittedName>
        <fullName evidence="3">LLM class flavin-dependent oxidoreductase</fullName>
    </submittedName>
</protein>
<evidence type="ECO:0000256" key="1">
    <source>
        <dbReference type="SAM" id="MobiDB-lite"/>
    </source>
</evidence>
<comment type="caution">
    <text evidence="3">The sequence shown here is derived from an EMBL/GenBank/DDBJ whole genome shotgun (WGS) entry which is preliminary data.</text>
</comment>
<dbReference type="Pfam" id="PF00296">
    <property type="entry name" value="Bac_luciferase"/>
    <property type="match status" value="2"/>
</dbReference>
<dbReference type="RefSeq" id="WP_191795502.1">
    <property type="nucleotide sequence ID" value="NZ_JACSQQ010000008.1"/>
</dbReference>
<feature type="domain" description="Luciferase-like" evidence="2">
    <location>
        <begin position="21"/>
        <end position="129"/>
    </location>
</feature>
<dbReference type="Proteomes" id="UP000641803">
    <property type="component" value="Unassembled WGS sequence"/>
</dbReference>
<dbReference type="InterPro" id="IPR011251">
    <property type="entry name" value="Luciferase-like_dom"/>
</dbReference>
<feature type="compositionally biased region" description="Pro residues" evidence="1">
    <location>
        <begin position="151"/>
        <end position="160"/>
    </location>
</feature>
<name>A0ABR8RQL1_9CELL</name>
<proteinExistence type="predicted"/>
<evidence type="ECO:0000259" key="2">
    <source>
        <dbReference type="Pfam" id="PF00296"/>
    </source>
</evidence>
<dbReference type="InterPro" id="IPR050766">
    <property type="entry name" value="Bact_Lucif_Oxidored"/>
</dbReference>
<sequence>MTTSDQPTVPQSSPPTRVPLSILDLAVVSEGSTGAQALRDTLDTAVRADALGYRRIWFAEHHLSPGVASASPAVLAALVAERTSRIRVGSGAVLLSTTSPLIAAEQFGTVAALHPGRVDLGLGRAFTPPPAKGGKSASGEAPPSGTGEAPAAPPVPPAPARPAGMRVVDGLLVPAAPGVDLSDSALRERLLAQKEVVGASRTPGEFRAELELVLGLRAGTFTDGAGTGWTSPPVEGAAFDLFVLASSGGVSARVAGELGLPLAANYHVGPSATLDTIAAYRAAFRPGVLDRPYVVVSADVLVADTDDEARRIGEPFTAWVLSIRRGAGGAIAYPAPGTSPAWEDLSDADRAAVQDRVDTRFVGSPETVVERLETLARVTAADEIVITTAAHDPADRARSFDLLARHWGLLPTDAARPGVAAAREPALAR</sequence>
<dbReference type="SUPFAM" id="SSF51679">
    <property type="entry name" value="Bacterial luciferase-like"/>
    <property type="match status" value="2"/>
</dbReference>